<feature type="region of interest" description="Disordered" evidence="1">
    <location>
        <begin position="52"/>
        <end position="80"/>
    </location>
</feature>
<organism evidence="2 3">
    <name type="scientific">Caerostris darwini</name>
    <dbReference type="NCBI Taxonomy" id="1538125"/>
    <lineage>
        <taxon>Eukaryota</taxon>
        <taxon>Metazoa</taxon>
        <taxon>Ecdysozoa</taxon>
        <taxon>Arthropoda</taxon>
        <taxon>Chelicerata</taxon>
        <taxon>Arachnida</taxon>
        <taxon>Araneae</taxon>
        <taxon>Araneomorphae</taxon>
        <taxon>Entelegynae</taxon>
        <taxon>Araneoidea</taxon>
        <taxon>Araneidae</taxon>
        <taxon>Caerostris</taxon>
    </lineage>
</organism>
<dbReference type="EMBL" id="BPLQ01003596">
    <property type="protein sequence ID" value="GIY01679.1"/>
    <property type="molecule type" value="Genomic_DNA"/>
</dbReference>
<comment type="caution">
    <text evidence="2">The sequence shown here is derived from an EMBL/GenBank/DDBJ whole genome shotgun (WGS) entry which is preliminary data.</text>
</comment>
<sequence length="115" mass="12798">MRVDAVRSISITRQGCVTSLHCNKRRKEGCPNKITPILNRKCVTRSQIRQTTNTAGRVHSEGALAGEEKERSNLPEDSSWTQGVRATSSAHFLFIPFPLFECVSFFLPCLTCATV</sequence>
<evidence type="ECO:0000256" key="1">
    <source>
        <dbReference type="SAM" id="MobiDB-lite"/>
    </source>
</evidence>
<evidence type="ECO:0000313" key="2">
    <source>
        <dbReference type="EMBL" id="GIY01679.1"/>
    </source>
</evidence>
<gene>
    <name evidence="2" type="ORF">CDAR_117941</name>
</gene>
<proteinExistence type="predicted"/>
<dbReference type="Proteomes" id="UP001054837">
    <property type="component" value="Unassembled WGS sequence"/>
</dbReference>
<reference evidence="2 3" key="1">
    <citation type="submission" date="2021-06" db="EMBL/GenBank/DDBJ databases">
        <title>Caerostris darwini draft genome.</title>
        <authorList>
            <person name="Kono N."/>
            <person name="Arakawa K."/>
        </authorList>
    </citation>
    <scope>NUCLEOTIDE SEQUENCE [LARGE SCALE GENOMIC DNA]</scope>
</reference>
<accession>A0AAV4PZP1</accession>
<dbReference type="AlphaFoldDB" id="A0AAV4PZP1"/>
<name>A0AAV4PZP1_9ARAC</name>
<protein>
    <submittedName>
        <fullName evidence="2">Uncharacterized protein</fullName>
    </submittedName>
</protein>
<keyword evidence="3" id="KW-1185">Reference proteome</keyword>
<evidence type="ECO:0000313" key="3">
    <source>
        <dbReference type="Proteomes" id="UP001054837"/>
    </source>
</evidence>